<keyword evidence="3" id="KW-1185">Reference proteome</keyword>
<evidence type="ECO:0000256" key="1">
    <source>
        <dbReference type="SAM" id="MobiDB-lite"/>
    </source>
</evidence>
<dbReference type="VEuPathDB" id="FungiDB:P170DRAFT_436083"/>
<comment type="caution">
    <text evidence="2">The sequence shown here is derived from an EMBL/GenBank/DDBJ whole genome shotgun (WGS) entry which is preliminary data.</text>
</comment>
<dbReference type="GeneID" id="36556780"/>
<proteinExistence type="predicted"/>
<evidence type="ECO:0000313" key="3">
    <source>
        <dbReference type="Proteomes" id="UP000234275"/>
    </source>
</evidence>
<dbReference type="EMBL" id="MSFO01000003">
    <property type="protein sequence ID" value="PLB51002.1"/>
    <property type="molecule type" value="Genomic_DNA"/>
</dbReference>
<organism evidence="2 3">
    <name type="scientific">Aspergillus steynii IBT 23096</name>
    <dbReference type="NCBI Taxonomy" id="1392250"/>
    <lineage>
        <taxon>Eukaryota</taxon>
        <taxon>Fungi</taxon>
        <taxon>Dikarya</taxon>
        <taxon>Ascomycota</taxon>
        <taxon>Pezizomycotina</taxon>
        <taxon>Eurotiomycetes</taxon>
        <taxon>Eurotiomycetidae</taxon>
        <taxon>Eurotiales</taxon>
        <taxon>Aspergillaceae</taxon>
        <taxon>Aspergillus</taxon>
        <taxon>Aspergillus subgen. Circumdati</taxon>
    </lineage>
</organism>
<protein>
    <submittedName>
        <fullName evidence="2">Uncharacterized protein</fullName>
    </submittedName>
</protein>
<dbReference type="Proteomes" id="UP000234275">
    <property type="component" value="Unassembled WGS sequence"/>
</dbReference>
<dbReference type="AlphaFoldDB" id="A0A2I2GDQ8"/>
<sequence>MQRLQMTRLVLCPPVGLIPFAVPQHEPPFLTQPPSQKLKPHKKKKEEKKKKKKTPAEIPTLTVPPVHCETGSTIIHHHTIPSLSSSPQNPIHPQTQTCIASHRIGIAHPYLVGRNNEPMIVPWFAERLDDLWRRFSPPGIGLPGLAGVPYII</sequence>
<name>A0A2I2GDQ8_9EURO</name>
<gene>
    <name evidence="2" type="ORF">P170DRAFT_436083</name>
</gene>
<feature type="compositionally biased region" description="Basic residues" evidence="1">
    <location>
        <begin position="38"/>
        <end position="53"/>
    </location>
</feature>
<dbReference type="RefSeq" id="XP_024706304.1">
    <property type="nucleotide sequence ID" value="XM_024849081.1"/>
</dbReference>
<feature type="region of interest" description="Disordered" evidence="1">
    <location>
        <begin position="27"/>
        <end position="64"/>
    </location>
</feature>
<reference evidence="2 3" key="1">
    <citation type="submission" date="2016-12" db="EMBL/GenBank/DDBJ databases">
        <title>The genomes of Aspergillus section Nigri reveals drivers in fungal speciation.</title>
        <authorList>
            <consortium name="DOE Joint Genome Institute"/>
            <person name="Vesth T.C."/>
            <person name="Nybo J."/>
            <person name="Theobald S."/>
            <person name="Brandl J."/>
            <person name="Frisvad J.C."/>
            <person name="Nielsen K.F."/>
            <person name="Lyhne E.K."/>
            <person name="Kogle M.E."/>
            <person name="Kuo A."/>
            <person name="Riley R."/>
            <person name="Clum A."/>
            <person name="Nolan M."/>
            <person name="Lipzen A."/>
            <person name="Salamov A."/>
            <person name="Henrissat B."/>
            <person name="Wiebenga A."/>
            <person name="De Vries R.P."/>
            <person name="Grigoriev I.V."/>
            <person name="Mortensen U.H."/>
            <person name="Andersen M.R."/>
            <person name="Baker S.E."/>
        </authorList>
    </citation>
    <scope>NUCLEOTIDE SEQUENCE [LARGE SCALE GENOMIC DNA]</scope>
    <source>
        <strain evidence="2 3">IBT 23096</strain>
    </source>
</reference>
<accession>A0A2I2GDQ8</accession>
<evidence type="ECO:0000313" key="2">
    <source>
        <dbReference type="EMBL" id="PLB51002.1"/>
    </source>
</evidence>